<dbReference type="PANTHER" id="PTHR30290">
    <property type="entry name" value="PERIPLASMIC BINDING COMPONENT OF ABC TRANSPORTER"/>
    <property type="match status" value="1"/>
</dbReference>
<evidence type="ECO:0000313" key="3">
    <source>
        <dbReference type="EMBL" id="MDA2812644.1"/>
    </source>
</evidence>
<evidence type="ECO:0000313" key="4">
    <source>
        <dbReference type="Proteomes" id="UP001527866"/>
    </source>
</evidence>
<keyword evidence="4" id="KW-1185">Reference proteome</keyword>
<dbReference type="Gene3D" id="3.40.190.10">
    <property type="entry name" value="Periplasmic binding protein-like II"/>
    <property type="match status" value="1"/>
</dbReference>
<dbReference type="CDD" id="cd00995">
    <property type="entry name" value="PBP2_NikA_DppA_OppA_like"/>
    <property type="match status" value="1"/>
</dbReference>
<dbReference type="Gene3D" id="3.90.76.10">
    <property type="entry name" value="Dipeptide-binding Protein, Domain 1"/>
    <property type="match status" value="1"/>
</dbReference>
<comment type="caution">
    <text evidence="3">The sequence shown here is derived from an EMBL/GenBank/DDBJ whole genome shotgun (WGS) entry which is preliminary data.</text>
</comment>
<dbReference type="InterPro" id="IPR030678">
    <property type="entry name" value="Peptide/Ni-bd"/>
</dbReference>
<dbReference type="PROSITE" id="PS51257">
    <property type="entry name" value="PROKAR_LIPOPROTEIN"/>
    <property type="match status" value="1"/>
</dbReference>
<feature type="region of interest" description="Disordered" evidence="1">
    <location>
        <begin position="267"/>
        <end position="302"/>
    </location>
</feature>
<dbReference type="InterPro" id="IPR039424">
    <property type="entry name" value="SBP_5"/>
</dbReference>
<evidence type="ECO:0000256" key="1">
    <source>
        <dbReference type="SAM" id="MobiDB-lite"/>
    </source>
</evidence>
<reference evidence="3 4" key="1">
    <citation type="submission" date="2023-01" db="EMBL/GenBank/DDBJ databases">
        <title>Draft genome sequence of Nocardiopsis sp. RSe5-2 isolated from halophytes.</title>
        <authorList>
            <person name="Duangmal K."/>
            <person name="Chantavorakit T."/>
        </authorList>
    </citation>
    <scope>NUCLEOTIDE SEQUENCE [LARGE SCALE GENOMIC DNA]</scope>
    <source>
        <strain evidence="3 4">RSe5-2</strain>
    </source>
</reference>
<dbReference type="PIRSF" id="PIRSF002741">
    <property type="entry name" value="MppA"/>
    <property type="match status" value="1"/>
</dbReference>
<sequence length="543" mass="57336">MSGRRFAPALFPLVVVLAATGCGPGEEAGLGEVELVEATEPGTEPVDRVVWGLPQGEPRTLDPVRAGSPSESAVAVNLCESLLRLHPDYSIGPGVAAYAEWEDEDTFAIGIEEGVTFWDGTPVTAEDVAYGLERQMDPQVQAVTAFAFAGVEEVRTDGPLRVVLEMEGPDIQFRNLLAGAAGAVVQKEYAEEAGEAFGRADGGLMCTGPFAFGEWRHGEGLTITANDAYRDGAPLVDELEFRFVNDSSTVTAALISGEMDGAYQPPVEGSRTLRSSDAGTLYAGPSTMSASFGPTTDEGPAADPRVRRALDLAIDKDLYVEQVLRGMGRPMKTFTPPLAWEGDPAADIYRQGYDALPEIGGPDLEQARALVEEAGAGGAELVLAIASGDQESLLGAQIVQAAGADIGLDISIERFQPTEFAAFFYDPAAREGTDLVATTGYLEAPGALYYAPMFALEGGDFNWSGHDDPEVAGALRGAMATTDPEEAAEGFVEAQRLYHDARLQVTLGETYSRLFLRDGLTGPPVSSAWLAAPWAARLGGTGE</sequence>
<protein>
    <submittedName>
        <fullName evidence="3">ABC transporter substrate-binding protein</fullName>
    </submittedName>
</protein>
<accession>A0ABT4U866</accession>
<dbReference type="Pfam" id="PF00496">
    <property type="entry name" value="SBP_bac_5"/>
    <property type="match status" value="1"/>
</dbReference>
<feature type="domain" description="Solute-binding protein family 5" evidence="2">
    <location>
        <begin position="93"/>
        <end position="454"/>
    </location>
</feature>
<dbReference type="EMBL" id="JAQFWQ010000055">
    <property type="protein sequence ID" value="MDA2812644.1"/>
    <property type="molecule type" value="Genomic_DNA"/>
</dbReference>
<organism evidence="3 4">
    <name type="scientific">Nocardiopsis endophytica</name>
    <dbReference type="NCBI Taxonomy" id="3018445"/>
    <lineage>
        <taxon>Bacteria</taxon>
        <taxon>Bacillati</taxon>
        <taxon>Actinomycetota</taxon>
        <taxon>Actinomycetes</taxon>
        <taxon>Streptosporangiales</taxon>
        <taxon>Nocardiopsidaceae</taxon>
        <taxon>Nocardiopsis</taxon>
    </lineage>
</organism>
<gene>
    <name evidence="3" type="ORF">O4J56_18515</name>
</gene>
<dbReference type="Gene3D" id="3.10.105.10">
    <property type="entry name" value="Dipeptide-binding Protein, Domain 3"/>
    <property type="match status" value="1"/>
</dbReference>
<dbReference type="InterPro" id="IPR000914">
    <property type="entry name" value="SBP_5_dom"/>
</dbReference>
<name>A0ABT4U866_9ACTN</name>
<dbReference type="Proteomes" id="UP001527866">
    <property type="component" value="Unassembled WGS sequence"/>
</dbReference>
<dbReference type="RefSeq" id="WP_270687256.1">
    <property type="nucleotide sequence ID" value="NZ_JAQFWQ010000055.1"/>
</dbReference>
<proteinExistence type="predicted"/>
<dbReference type="SUPFAM" id="SSF53850">
    <property type="entry name" value="Periplasmic binding protein-like II"/>
    <property type="match status" value="1"/>
</dbReference>
<evidence type="ECO:0000259" key="2">
    <source>
        <dbReference type="Pfam" id="PF00496"/>
    </source>
</evidence>